<dbReference type="EMBL" id="JAKKPZ010000625">
    <property type="protein sequence ID" value="KAI1693469.1"/>
    <property type="molecule type" value="Genomic_DNA"/>
</dbReference>
<comment type="caution">
    <text evidence="2">The sequence shown here is derived from an EMBL/GenBank/DDBJ whole genome shotgun (WGS) entry which is preliminary data.</text>
</comment>
<evidence type="ECO:0000313" key="2">
    <source>
        <dbReference type="EMBL" id="KAI1693469.1"/>
    </source>
</evidence>
<name>A0AAD4QW77_9BILA</name>
<keyword evidence="3" id="KW-1185">Reference proteome</keyword>
<feature type="transmembrane region" description="Helical" evidence="1">
    <location>
        <begin position="21"/>
        <end position="37"/>
    </location>
</feature>
<protein>
    <submittedName>
        <fullName evidence="2">Uncharacterized protein</fullName>
    </submittedName>
</protein>
<organism evidence="2 3">
    <name type="scientific">Ditylenchus destructor</name>
    <dbReference type="NCBI Taxonomy" id="166010"/>
    <lineage>
        <taxon>Eukaryota</taxon>
        <taxon>Metazoa</taxon>
        <taxon>Ecdysozoa</taxon>
        <taxon>Nematoda</taxon>
        <taxon>Chromadorea</taxon>
        <taxon>Rhabditida</taxon>
        <taxon>Tylenchina</taxon>
        <taxon>Tylenchomorpha</taxon>
        <taxon>Sphaerularioidea</taxon>
        <taxon>Anguinidae</taxon>
        <taxon>Anguininae</taxon>
        <taxon>Ditylenchus</taxon>
    </lineage>
</organism>
<proteinExistence type="predicted"/>
<evidence type="ECO:0000256" key="1">
    <source>
        <dbReference type="SAM" id="Phobius"/>
    </source>
</evidence>
<dbReference type="AlphaFoldDB" id="A0AAD4QW77"/>
<keyword evidence="1" id="KW-1133">Transmembrane helix</keyword>
<feature type="transmembrane region" description="Helical" evidence="1">
    <location>
        <begin position="77"/>
        <end position="98"/>
    </location>
</feature>
<feature type="transmembrane region" description="Helical" evidence="1">
    <location>
        <begin position="118"/>
        <end position="142"/>
    </location>
</feature>
<keyword evidence="1" id="KW-0812">Transmembrane</keyword>
<reference evidence="2" key="1">
    <citation type="submission" date="2022-01" db="EMBL/GenBank/DDBJ databases">
        <title>Genome Sequence Resource for Two Populations of Ditylenchus destructor, the Migratory Endoparasitic Phytonematode.</title>
        <authorList>
            <person name="Zhang H."/>
            <person name="Lin R."/>
            <person name="Xie B."/>
        </authorList>
    </citation>
    <scope>NUCLEOTIDE SEQUENCE</scope>
    <source>
        <strain evidence="2">BazhouSP</strain>
    </source>
</reference>
<evidence type="ECO:0000313" key="3">
    <source>
        <dbReference type="Proteomes" id="UP001201812"/>
    </source>
</evidence>
<gene>
    <name evidence="2" type="ORF">DdX_20642</name>
</gene>
<feature type="transmembrane region" description="Helical" evidence="1">
    <location>
        <begin position="49"/>
        <end position="70"/>
    </location>
</feature>
<accession>A0AAD4QW77</accession>
<keyword evidence="1" id="KW-0472">Membrane</keyword>
<dbReference type="Proteomes" id="UP001201812">
    <property type="component" value="Unassembled WGS sequence"/>
</dbReference>
<sequence>MGLITDKAHHRLWCNFHVKEASITALVISQLIGIFIYSQFSDYEKRNYYYYLIPVVFVISTLIALFGHLIRVRVLQYPFLIVNAIFLLCLIICLGLFMKTALIDGSQRISFDLNGGNAYIATQCILFLFWALWSQLVVFNAIKFINRRTYNPARTSDNDIPYADEH</sequence>